<evidence type="ECO:0000256" key="5">
    <source>
        <dbReference type="ARBA" id="ARBA00022692"/>
    </source>
</evidence>
<dbReference type="GO" id="GO:0005886">
    <property type="term" value="C:plasma membrane"/>
    <property type="evidence" value="ECO:0007669"/>
    <property type="project" value="UniProtKB-SubCell"/>
</dbReference>
<dbReference type="Proteomes" id="UP000287033">
    <property type="component" value="Unassembled WGS sequence"/>
</dbReference>
<evidence type="ECO:0000256" key="3">
    <source>
        <dbReference type="ARBA" id="ARBA00022448"/>
    </source>
</evidence>
<dbReference type="InterPro" id="IPR026612">
    <property type="entry name" value="STRA6-like"/>
</dbReference>
<evidence type="ECO:0000256" key="12">
    <source>
        <dbReference type="SAM" id="Phobius"/>
    </source>
</evidence>
<proteinExistence type="predicted"/>
<dbReference type="GO" id="GO:0038023">
    <property type="term" value="F:signaling receptor activity"/>
    <property type="evidence" value="ECO:0007669"/>
    <property type="project" value="InterPro"/>
</dbReference>
<comment type="subcellular location">
    <subcellularLocation>
        <location evidence="1">Cell membrane</location>
        <topology evidence="1">Multi-pass membrane protein</topology>
    </subcellularLocation>
</comment>
<name>A0A401RPJ9_CHIPU</name>
<keyword evidence="6" id="KW-0845">Vitamin A</keyword>
<keyword evidence="10" id="KW-0675">Receptor</keyword>
<feature type="transmembrane region" description="Helical" evidence="12">
    <location>
        <begin position="196"/>
        <end position="215"/>
    </location>
</feature>
<dbReference type="Pfam" id="PF14752">
    <property type="entry name" value="RBP_receptor"/>
    <property type="match status" value="1"/>
</dbReference>
<feature type="transmembrane region" description="Helical" evidence="12">
    <location>
        <begin position="345"/>
        <end position="369"/>
    </location>
</feature>
<feature type="transmembrane region" description="Helical" evidence="12">
    <location>
        <begin position="158"/>
        <end position="176"/>
    </location>
</feature>
<feature type="transmembrane region" description="Helical" evidence="12">
    <location>
        <begin position="135"/>
        <end position="151"/>
    </location>
</feature>
<dbReference type="AlphaFoldDB" id="A0A401RPJ9"/>
<reference evidence="13 14" key="1">
    <citation type="journal article" date="2018" name="Nat. Ecol. Evol.">
        <title>Shark genomes provide insights into elasmobranch evolution and the origin of vertebrates.</title>
        <authorList>
            <person name="Hara Y"/>
            <person name="Yamaguchi K"/>
            <person name="Onimaru K"/>
            <person name="Kadota M"/>
            <person name="Koyanagi M"/>
            <person name="Keeley SD"/>
            <person name="Tatsumi K"/>
            <person name="Tanaka K"/>
            <person name="Motone F"/>
            <person name="Kageyama Y"/>
            <person name="Nozu R"/>
            <person name="Adachi N"/>
            <person name="Nishimura O"/>
            <person name="Nakagawa R"/>
            <person name="Tanegashima C"/>
            <person name="Kiyatake I"/>
            <person name="Matsumoto R"/>
            <person name="Murakumo K"/>
            <person name="Nishida K"/>
            <person name="Terakita A"/>
            <person name="Kuratani S"/>
            <person name="Sato K"/>
            <person name="Hyodo S Kuraku.S."/>
        </authorList>
    </citation>
    <scope>NUCLEOTIDE SEQUENCE [LARGE SCALE GENOMIC DNA]</scope>
</reference>
<organism evidence="13 14">
    <name type="scientific">Chiloscyllium punctatum</name>
    <name type="common">Brownbanded bambooshark</name>
    <name type="synonym">Hemiscyllium punctatum</name>
    <dbReference type="NCBI Taxonomy" id="137246"/>
    <lineage>
        <taxon>Eukaryota</taxon>
        <taxon>Metazoa</taxon>
        <taxon>Chordata</taxon>
        <taxon>Craniata</taxon>
        <taxon>Vertebrata</taxon>
        <taxon>Chondrichthyes</taxon>
        <taxon>Elasmobranchii</taxon>
        <taxon>Galeomorphii</taxon>
        <taxon>Galeoidea</taxon>
        <taxon>Orectolobiformes</taxon>
        <taxon>Hemiscylliidae</taxon>
        <taxon>Chiloscyllium</taxon>
    </lineage>
</organism>
<dbReference type="GO" id="GO:0019841">
    <property type="term" value="F:retinol binding"/>
    <property type="evidence" value="ECO:0007669"/>
    <property type="project" value="UniProtKB-KW"/>
</dbReference>
<evidence type="ECO:0000313" key="14">
    <source>
        <dbReference type="Proteomes" id="UP000287033"/>
    </source>
</evidence>
<feature type="transmembrane region" description="Helical" evidence="12">
    <location>
        <begin position="418"/>
        <end position="447"/>
    </location>
</feature>
<evidence type="ECO:0000256" key="8">
    <source>
        <dbReference type="ARBA" id="ARBA00023072"/>
    </source>
</evidence>
<evidence type="ECO:0000256" key="10">
    <source>
        <dbReference type="ARBA" id="ARBA00023170"/>
    </source>
</evidence>
<feature type="region of interest" description="Disordered" evidence="11">
    <location>
        <begin position="648"/>
        <end position="674"/>
    </location>
</feature>
<evidence type="ECO:0000256" key="4">
    <source>
        <dbReference type="ARBA" id="ARBA00022475"/>
    </source>
</evidence>
<evidence type="ECO:0000313" key="13">
    <source>
        <dbReference type="EMBL" id="GCC20099.1"/>
    </source>
</evidence>
<sequence>MDFRNDSSDLDEPDFLEYSDWYIDDRLDPTTPPADVTSCDPTIPVELYHMCAAGVSLVVLVFLSFFVKRSRLCRTCCSGAPGLLHPVGFLEHDYHRGIAAAVFGVLFCSLCVVVIDDNPFPFIESSKGTKEYWKITALLYYPALYYPLLACATVKTKLGYFLGSLLSWLHFSILLCQKVQCPLSSKLHEYYSLLRSLPQLLCLAFLSLIYPLLLLRNGRTSQTLPLHQCPVDKYYTEYLKILLRKKPRKNSISTDQPSLWSRMETLIRLYVYLPIEGFRSPTKLVLSMTVAVISVYQFALLLVLYLVPVLQRMRAGVQEHVSYTLEGFGVNLSEDRSEVLSIVKYYIWVVEVCYVSAVAVSCFITLSTLMRSMVLHRDNLQALFRGDTRKVFNRDRPVRLSHSAVVCWMSFTSYQAAFICLGLLIQQVVFFICFLLFAFLIVVPIVYRQNLIILRILENMWPFWLTLILVVLIQHILTRVLFLQKDGKQFSLTNRRSLYIFTYLLFTFNVLIGVIAGVWRVVFTALYNIVHFCRLDLSLINRGAEIFDPGYHCYSNFLEVEASQSHRVMRAFCFLLLQCQGSGRGCIEKRRSVEEGIQLVPDQKHTKSTKSKRVLARWCLIYTLLNNPSLVRCRRPVVCSLNDVVTNGEMKSSSKPSTEDLVKSELCEKTQGPV</sequence>
<gene>
    <name evidence="13" type="ORF">chiPu_0018739</name>
</gene>
<evidence type="ECO:0000256" key="7">
    <source>
        <dbReference type="ARBA" id="ARBA00022989"/>
    </source>
</evidence>
<accession>A0A401RPJ9</accession>
<feature type="transmembrane region" description="Helical" evidence="12">
    <location>
        <begin position="47"/>
        <end position="67"/>
    </location>
</feature>
<evidence type="ECO:0000256" key="2">
    <source>
        <dbReference type="ARBA" id="ARBA00014411"/>
    </source>
</evidence>
<evidence type="ECO:0000256" key="11">
    <source>
        <dbReference type="SAM" id="MobiDB-lite"/>
    </source>
</evidence>
<keyword evidence="9 12" id="KW-0472">Membrane</keyword>
<evidence type="ECO:0000256" key="9">
    <source>
        <dbReference type="ARBA" id="ARBA00023136"/>
    </source>
</evidence>
<feature type="compositionally biased region" description="Basic and acidic residues" evidence="11">
    <location>
        <begin position="657"/>
        <end position="668"/>
    </location>
</feature>
<dbReference type="STRING" id="137246.A0A401RPJ9"/>
<keyword evidence="14" id="KW-1185">Reference proteome</keyword>
<keyword evidence="8" id="KW-0683">Retinol-binding</keyword>
<dbReference type="GO" id="GO:0016918">
    <property type="term" value="F:retinal binding"/>
    <property type="evidence" value="ECO:0007669"/>
    <property type="project" value="UniProtKB-KW"/>
</dbReference>
<keyword evidence="7 12" id="KW-1133">Transmembrane helix</keyword>
<comment type="caution">
    <text evidence="13">The sequence shown here is derived from an EMBL/GenBank/DDBJ whole genome shotgun (WGS) entry which is preliminary data.</text>
</comment>
<keyword evidence="5 12" id="KW-0812">Transmembrane</keyword>
<feature type="transmembrane region" description="Helical" evidence="12">
    <location>
        <begin position="459"/>
        <end position="477"/>
    </location>
</feature>
<dbReference type="EMBL" id="BEZZ01001670">
    <property type="protein sequence ID" value="GCC20099.1"/>
    <property type="molecule type" value="Genomic_DNA"/>
</dbReference>
<feature type="transmembrane region" description="Helical" evidence="12">
    <location>
        <begin position="284"/>
        <end position="307"/>
    </location>
</feature>
<dbReference type="PANTHER" id="PTHR21444">
    <property type="entry name" value="COILED-COIL DOMAIN-CONTAINING PROTEIN 180"/>
    <property type="match status" value="1"/>
</dbReference>
<dbReference type="GO" id="GO:0034632">
    <property type="term" value="F:retinol transmembrane transporter activity"/>
    <property type="evidence" value="ECO:0007669"/>
    <property type="project" value="InterPro"/>
</dbReference>
<protein>
    <recommendedName>
        <fullName evidence="2">Receptor for retinol uptake STRA6</fullName>
    </recommendedName>
</protein>
<evidence type="ECO:0000256" key="1">
    <source>
        <dbReference type="ARBA" id="ARBA00004651"/>
    </source>
</evidence>
<dbReference type="PANTHER" id="PTHR21444:SF16">
    <property type="entry name" value="RECEPTOR FOR RETINOL UPTAKE STRA6"/>
    <property type="match status" value="1"/>
</dbReference>
<dbReference type="OMA" id="TKDPMAK"/>
<feature type="transmembrane region" description="Helical" evidence="12">
    <location>
        <begin position="498"/>
        <end position="519"/>
    </location>
</feature>
<dbReference type="OrthoDB" id="9939815at2759"/>
<keyword evidence="4" id="KW-1003">Cell membrane</keyword>
<feature type="transmembrane region" description="Helical" evidence="12">
    <location>
        <begin position="97"/>
        <end position="115"/>
    </location>
</feature>
<evidence type="ECO:0000256" key="6">
    <source>
        <dbReference type="ARBA" id="ARBA00022893"/>
    </source>
</evidence>
<keyword evidence="3" id="KW-0813">Transport</keyword>
<dbReference type="GO" id="GO:0071939">
    <property type="term" value="P:vitamin A import into cell"/>
    <property type="evidence" value="ECO:0007669"/>
    <property type="project" value="TreeGrafter"/>
</dbReference>